<reference evidence="1" key="1">
    <citation type="journal article" date="2020" name="Biotechnol. Biofuels">
        <title>New insights from the biogas microbiome by comprehensive genome-resolved metagenomics of nearly 1600 species originating from multiple anaerobic digesters.</title>
        <authorList>
            <person name="Campanaro S."/>
            <person name="Treu L."/>
            <person name="Rodriguez-R L.M."/>
            <person name="Kovalovszki A."/>
            <person name="Ziels R.M."/>
            <person name="Maus I."/>
            <person name="Zhu X."/>
            <person name="Kougias P.G."/>
            <person name="Basile A."/>
            <person name="Luo G."/>
            <person name="Schluter A."/>
            <person name="Konstantinidis K.T."/>
            <person name="Angelidaki I."/>
        </authorList>
    </citation>
    <scope>NUCLEOTIDE SEQUENCE</scope>
    <source>
        <strain evidence="1">AS06rmzACSIP_7</strain>
    </source>
</reference>
<reference evidence="1" key="2">
    <citation type="submission" date="2020-01" db="EMBL/GenBank/DDBJ databases">
        <authorList>
            <person name="Campanaro S."/>
        </authorList>
    </citation>
    <scope>NUCLEOTIDE SEQUENCE</scope>
    <source>
        <strain evidence="1">AS06rmzACSIP_7</strain>
    </source>
</reference>
<dbReference type="STRING" id="909663.GCA_000512235_02169"/>
<protein>
    <recommendedName>
        <fullName evidence="3">Glycosyltransferase</fullName>
    </recommendedName>
</protein>
<dbReference type="CDD" id="cd01635">
    <property type="entry name" value="Glycosyltransferase_GTB-type"/>
    <property type="match status" value="1"/>
</dbReference>
<comment type="caution">
    <text evidence="1">The sequence shown here is derived from an EMBL/GenBank/DDBJ whole genome shotgun (WGS) entry which is preliminary data.</text>
</comment>
<dbReference type="Gene3D" id="3.40.50.2000">
    <property type="entry name" value="Glycogen Phosphorylase B"/>
    <property type="match status" value="1"/>
</dbReference>
<gene>
    <name evidence="1" type="ORF">GXY80_05300</name>
</gene>
<dbReference type="AlphaFoldDB" id="A0A351U2H2"/>
<name>A0A351U2H2_9BACT</name>
<dbReference type="EMBL" id="JAAYEE010000091">
    <property type="protein sequence ID" value="NLW34885.1"/>
    <property type="molecule type" value="Genomic_DNA"/>
</dbReference>
<organism evidence="1 2">
    <name type="scientific">Syntrophorhabdus aromaticivorans</name>
    <dbReference type="NCBI Taxonomy" id="328301"/>
    <lineage>
        <taxon>Bacteria</taxon>
        <taxon>Pseudomonadati</taxon>
        <taxon>Thermodesulfobacteriota</taxon>
        <taxon>Syntrophorhabdia</taxon>
        <taxon>Syntrophorhabdales</taxon>
        <taxon>Syntrophorhabdaceae</taxon>
        <taxon>Syntrophorhabdus</taxon>
    </lineage>
</organism>
<accession>A0A351U2H2</accession>
<evidence type="ECO:0008006" key="3">
    <source>
        <dbReference type="Google" id="ProtNLM"/>
    </source>
</evidence>
<sequence length="484" mass="55237">MGVGKFGSIYAFNKAVTLLADRGDIDRALRLIHDFVERIITDPLCTSQVFGSKTLDDLCRRIGSINLERAVSGYPSGRRKDADNAVFVYIVTKLQKSGGHTRVIEDFIKARQGGFHVVLSTELEGKSDAAYFNDILHNRANVVLEQAHRGNHQERLTWLQKKLVELSPERVYLFNHHQDSVAAAAIQPEMGLDAYFYHHGDHHLCLGVYLSHLKHIDPHPMGYHNCRNKLGIKNIYVPLTIEDRGRRPDNLPFMHEGTLTTCTAARSNKIELPYFVSYFEIVPKLLKTTGGRHIHIGNLSPWAVFKIRRGLKRYHIRPDRFVYKPWVPSVWKALHDYRVDLYIASFPYGGGLTLIEAMGAGIPVALHKHVFSRILSGVDLAYPGAFSWRYPEALLGYCTSLTPESLEDAGQLGRMEYEKFHSGLILKNILNDAFRNCPEPNRLTDQFSVETDEWALWMDRQLSISRVFFRASLRVFMGKIYPFL</sequence>
<evidence type="ECO:0000313" key="1">
    <source>
        <dbReference type="EMBL" id="NLW34885.1"/>
    </source>
</evidence>
<dbReference type="Proteomes" id="UP000777265">
    <property type="component" value="Unassembled WGS sequence"/>
</dbReference>
<proteinExistence type="predicted"/>
<evidence type="ECO:0000313" key="2">
    <source>
        <dbReference type="Proteomes" id="UP000777265"/>
    </source>
</evidence>